<feature type="compositionally biased region" description="Low complexity" evidence="1">
    <location>
        <begin position="143"/>
        <end position="154"/>
    </location>
</feature>
<feature type="compositionally biased region" description="Pro residues" evidence="1">
    <location>
        <begin position="1"/>
        <end position="17"/>
    </location>
</feature>
<evidence type="ECO:0000256" key="1">
    <source>
        <dbReference type="SAM" id="MobiDB-lite"/>
    </source>
</evidence>
<dbReference type="EMBL" id="APWK03000105">
    <property type="protein sequence ID" value="PHH51055.1"/>
    <property type="molecule type" value="Genomic_DNA"/>
</dbReference>
<reference evidence="2 3" key="1">
    <citation type="journal article" date="2013" name="Fungal Biol.">
        <title>Analysis of microsatellite markers in the genome of the plant pathogen Ceratocystis fimbriata.</title>
        <authorList>
            <person name="Simpson M.C."/>
            <person name="Wilken P.M."/>
            <person name="Coetzee M.P."/>
            <person name="Wingfield M.J."/>
            <person name="Wingfield B.D."/>
        </authorList>
    </citation>
    <scope>NUCLEOTIDE SEQUENCE [LARGE SCALE GENOMIC DNA]</scope>
    <source>
        <strain evidence="2 3">CBS 114723</strain>
    </source>
</reference>
<keyword evidence="3" id="KW-1185">Reference proteome</keyword>
<evidence type="ECO:0008006" key="4">
    <source>
        <dbReference type="Google" id="ProtNLM"/>
    </source>
</evidence>
<comment type="caution">
    <text evidence="2">The sequence shown here is derived from an EMBL/GenBank/DDBJ whole genome shotgun (WGS) entry which is preliminary data.</text>
</comment>
<reference evidence="2 3" key="2">
    <citation type="journal article" date="2013" name="IMA Fungus">
        <title>IMA Genome-F 1: Ceratocystis fimbriata: Draft nuclear genome sequence for the plant pathogen, Ceratocystis fimbriata.</title>
        <authorList>
            <person name="Wilken P.M."/>
            <person name="Steenkamp E.T."/>
            <person name="Wingfield M.J."/>
            <person name="de Beer Z.W."/>
            <person name="Wingfield B.D."/>
        </authorList>
    </citation>
    <scope>NUCLEOTIDE SEQUENCE [LARGE SCALE GENOMIC DNA]</scope>
    <source>
        <strain evidence="2 3">CBS 114723</strain>
    </source>
</reference>
<dbReference type="OrthoDB" id="5398854at2759"/>
<evidence type="ECO:0000313" key="2">
    <source>
        <dbReference type="EMBL" id="PHH51055.1"/>
    </source>
</evidence>
<feature type="compositionally biased region" description="Polar residues" evidence="1">
    <location>
        <begin position="95"/>
        <end position="105"/>
    </location>
</feature>
<feature type="compositionally biased region" description="Basic and acidic residues" evidence="1">
    <location>
        <begin position="113"/>
        <end position="122"/>
    </location>
</feature>
<evidence type="ECO:0000313" key="3">
    <source>
        <dbReference type="Proteomes" id="UP000222788"/>
    </source>
</evidence>
<dbReference type="AlphaFoldDB" id="A0A2C5WXZ3"/>
<proteinExistence type="predicted"/>
<organism evidence="2 3">
    <name type="scientific">Ceratocystis fimbriata CBS 114723</name>
    <dbReference type="NCBI Taxonomy" id="1035309"/>
    <lineage>
        <taxon>Eukaryota</taxon>
        <taxon>Fungi</taxon>
        <taxon>Dikarya</taxon>
        <taxon>Ascomycota</taxon>
        <taxon>Pezizomycotina</taxon>
        <taxon>Sordariomycetes</taxon>
        <taxon>Hypocreomycetidae</taxon>
        <taxon>Microascales</taxon>
        <taxon>Ceratocystidaceae</taxon>
        <taxon>Ceratocystis</taxon>
    </lineage>
</organism>
<feature type="compositionally biased region" description="Low complexity" evidence="1">
    <location>
        <begin position="161"/>
        <end position="172"/>
    </location>
</feature>
<name>A0A2C5WXZ3_9PEZI</name>
<dbReference type="Proteomes" id="UP000222788">
    <property type="component" value="Unassembled WGS sequence"/>
</dbReference>
<sequence>MSGLGPAPPHAEMPPYPGYMHTGYRPDPYHSPPGTTHSSPRGTPYNPYYAVPPPRAASTQSPQRPATRAHFRTASTAATPVYGEYNSPRPPTASPRYNSEGQYATANAGPYHSMHDVYDKPSGRHHQGMPSRPTTATRRPSMTTPQRPATTAPRSNHKKTTSSAAPPAAKPRAATEADAKKHGIPKGYSLKNWDPTQDPILLLGSVFDANSLGKWIYDWTVHYHGAAKTEAEHAGRLWLFLIQMYGKIRTGDQIVENIRSKRSKEVVEDFLDSGDRLIERLRRLLKSCEAPMLRAAETHKGGLGSNSGIEFVKTLFGEDKQLRETKSFIKALETFICRWDANCEDIIRNPTL</sequence>
<feature type="region of interest" description="Disordered" evidence="1">
    <location>
        <begin position="1"/>
        <end position="190"/>
    </location>
</feature>
<accession>A0A2C5WXZ3</accession>
<protein>
    <recommendedName>
        <fullName evidence="4">Vegetative cell wall protein gp1</fullName>
    </recommendedName>
</protein>
<feature type="compositionally biased region" description="Polar residues" evidence="1">
    <location>
        <begin position="132"/>
        <end position="142"/>
    </location>
</feature>
<dbReference type="STRING" id="1035309.A0A2C5WXZ3"/>
<gene>
    <name evidence="2" type="ORF">CFIMG_004118RAa</name>
</gene>